<evidence type="ECO:0000256" key="6">
    <source>
        <dbReference type="PIRSR" id="PIRSR000097-3"/>
    </source>
</evidence>
<dbReference type="PRINTS" id="PR00069">
    <property type="entry name" value="ALDKETRDTASE"/>
</dbReference>
<sequence>MLYLIHRVKEEFMMQKLTSLTSPLELNNGVKIPGLGFGTYQTPADVTYDVVTKALKAGYRHIDTAFLYGNEEGVGKAIKDSGLAREEVFVTSKLWNTDRGYDKTMAAFEKTMANLGLDYLDLYLIHWPANHKQFGDEAEKINAETWRAFEDLYKAGKIKAIGLSNFMPNHIDALLKTAEIKPMVNQIEVHPGWPQTEAIRYNERHGILTEAWAPLGEAAALSNETIAQIAAKYGKSTAQVCLRWGIQQGILPLPKSVHEERIIQNTDIFDFELTEDEMDIIGALRNLGGQCKVPDQVDF</sequence>
<keyword evidence="2" id="KW-0521">NADP</keyword>
<feature type="active site" description="Proton donor" evidence="4">
    <location>
        <position position="68"/>
    </location>
</feature>
<dbReference type="SUPFAM" id="SSF51430">
    <property type="entry name" value="NAD(P)-linked oxidoreductase"/>
    <property type="match status" value="1"/>
</dbReference>
<dbReference type="GO" id="GO:0016616">
    <property type="term" value="F:oxidoreductase activity, acting on the CH-OH group of donors, NAD or NADP as acceptor"/>
    <property type="evidence" value="ECO:0007669"/>
    <property type="project" value="UniProtKB-ARBA"/>
</dbReference>
<dbReference type="PIRSF" id="PIRSF000097">
    <property type="entry name" value="AKR"/>
    <property type="match status" value="1"/>
</dbReference>
<feature type="domain" description="NADP-dependent oxidoreductase" evidence="7">
    <location>
        <begin position="36"/>
        <end position="284"/>
    </location>
</feature>
<dbReference type="AlphaFoldDB" id="A0A0R1WNZ5"/>
<dbReference type="Pfam" id="PF00248">
    <property type="entry name" value="Aldo_ket_red"/>
    <property type="match status" value="1"/>
</dbReference>
<dbReference type="Proteomes" id="UP000051054">
    <property type="component" value="Unassembled WGS sequence"/>
</dbReference>
<evidence type="ECO:0000259" key="7">
    <source>
        <dbReference type="Pfam" id="PF00248"/>
    </source>
</evidence>
<protein>
    <submittedName>
        <fullName evidence="8">Oxidoreductase</fullName>
    </submittedName>
</protein>
<proteinExistence type="inferred from homology"/>
<keyword evidence="3" id="KW-0560">Oxidoreductase</keyword>
<dbReference type="PANTHER" id="PTHR43827">
    <property type="entry name" value="2,5-DIKETO-D-GLUCONIC ACID REDUCTASE"/>
    <property type="match status" value="1"/>
</dbReference>
<dbReference type="FunFam" id="3.20.20.100:FF:000015">
    <property type="entry name" value="Oxidoreductase, aldo/keto reductase family"/>
    <property type="match status" value="1"/>
</dbReference>
<dbReference type="STRING" id="1423755.FC40_GL000442"/>
<dbReference type="EMBL" id="AZGD01000087">
    <property type="protein sequence ID" value="KRM19149.1"/>
    <property type="molecule type" value="Genomic_DNA"/>
</dbReference>
<comment type="similarity">
    <text evidence="1">Belongs to the aldo/keto reductase family.</text>
</comment>
<evidence type="ECO:0000256" key="4">
    <source>
        <dbReference type="PIRSR" id="PIRSR000097-1"/>
    </source>
</evidence>
<dbReference type="PROSITE" id="PS00063">
    <property type="entry name" value="ALDOKETO_REDUCTASE_3"/>
    <property type="match status" value="1"/>
</dbReference>
<feature type="site" description="Lowers pKa of active site Tyr" evidence="6">
    <location>
        <position position="93"/>
    </location>
</feature>
<evidence type="ECO:0000256" key="5">
    <source>
        <dbReference type="PIRSR" id="PIRSR000097-2"/>
    </source>
</evidence>
<dbReference type="Gene3D" id="3.20.20.100">
    <property type="entry name" value="NADP-dependent oxidoreductase domain"/>
    <property type="match status" value="1"/>
</dbReference>
<organism evidence="8 9">
    <name type="scientific">Ligilactobacillus hayakitensis DSM 18933 = JCM 14209</name>
    <dbReference type="NCBI Taxonomy" id="1423755"/>
    <lineage>
        <taxon>Bacteria</taxon>
        <taxon>Bacillati</taxon>
        <taxon>Bacillota</taxon>
        <taxon>Bacilli</taxon>
        <taxon>Lactobacillales</taxon>
        <taxon>Lactobacillaceae</taxon>
        <taxon>Ligilactobacillus</taxon>
    </lineage>
</organism>
<dbReference type="InterPro" id="IPR020471">
    <property type="entry name" value="AKR"/>
</dbReference>
<comment type="caution">
    <text evidence="8">The sequence shown here is derived from an EMBL/GenBank/DDBJ whole genome shotgun (WGS) entry which is preliminary data.</text>
</comment>
<feature type="binding site" evidence="5">
    <location>
        <position position="126"/>
    </location>
    <ligand>
        <name>substrate</name>
    </ligand>
</feature>
<evidence type="ECO:0000256" key="2">
    <source>
        <dbReference type="ARBA" id="ARBA00022857"/>
    </source>
</evidence>
<dbReference type="InterPro" id="IPR036812">
    <property type="entry name" value="NAD(P)_OxRdtase_dom_sf"/>
</dbReference>
<evidence type="ECO:0000313" key="8">
    <source>
        <dbReference type="EMBL" id="KRM19149.1"/>
    </source>
</evidence>
<dbReference type="PANTHER" id="PTHR43827:SF3">
    <property type="entry name" value="NADP-DEPENDENT OXIDOREDUCTASE DOMAIN-CONTAINING PROTEIN"/>
    <property type="match status" value="1"/>
</dbReference>
<dbReference type="CDD" id="cd19071">
    <property type="entry name" value="AKR_AKR1-5-like"/>
    <property type="match status" value="1"/>
</dbReference>
<dbReference type="PATRIC" id="fig|1423755.3.peg.492"/>
<dbReference type="InterPro" id="IPR018170">
    <property type="entry name" value="Aldo/ket_reductase_CS"/>
</dbReference>
<evidence type="ECO:0000313" key="9">
    <source>
        <dbReference type="Proteomes" id="UP000051054"/>
    </source>
</evidence>
<name>A0A0R1WNZ5_9LACO</name>
<reference evidence="8 9" key="1">
    <citation type="journal article" date="2015" name="Genome Announc.">
        <title>Expanding the biotechnology potential of lactobacilli through comparative genomics of 213 strains and associated genera.</title>
        <authorList>
            <person name="Sun Z."/>
            <person name="Harris H.M."/>
            <person name="McCann A."/>
            <person name="Guo C."/>
            <person name="Argimon S."/>
            <person name="Zhang W."/>
            <person name="Yang X."/>
            <person name="Jeffery I.B."/>
            <person name="Cooney J.C."/>
            <person name="Kagawa T.F."/>
            <person name="Liu W."/>
            <person name="Song Y."/>
            <person name="Salvetti E."/>
            <person name="Wrobel A."/>
            <person name="Rasinkangas P."/>
            <person name="Parkhill J."/>
            <person name="Rea M.C."/>
            <person name="O'Sullivan O."/>
            <person name="Ritari J."/>
            <person name="Douillard F.P."/>
            <person name="Paul Ross R."/>
            <person name="Yang R."/>
            <person name="Briner A.E."/>
            <person name="Felis G.E."/>
            <person name="de Vos W.M."/>
            <person name="Barrangou R."/>
            <person name="Klaenhammer T.R."/>
            <person name="Caufield P.W."/>
            <person name="Cui Y."/>
            <person name="Zhang H."/>
            <person name="O'Toole P.W."/>
        </authorList>
    </citation>
    <scope>NUCLEOTIDE SEQUENCE [LARGE SCALE GENOMIC DNA]</scope>
    <source>
        <strain evidence="8 9">DSM 18933</strain>
    </source>
</reference>
<dbReference type="InterPro" id="IPR023210">
    <property type="entry name" value="NADP_OxRdtase_dom"/>
</dbReference>
<accession>A0A0R1WNZ5</accession>
<evidence type="ECO:0000256" key="1">
    <source>
        <dbReference type="ARBA" id="ARBA00007905"/>
    </source>
</evidence>
<evidence type="ECO:0000256" key="3">
    <source>
        <dbReference type="ARBA" id="ARBA00023002"/>
    </source>
</evidence>
<dbReference type="PROSITE" id="PS00062">
    <property type="entry name" value="ALDOKETO_REDUCTASE_2"/>
    <property type="match status" value="1"/>
</dbReference>
<dbReference type="PROSITE" id="PS00798">
    <property type="entry name" value="ALDOKETO_REDUCTASE_1"/>
    <property type="match status" value="1"/>
</dbReference>
<gene>
    <name evidence="8" type="ORF">FC40_GL000442</name>
</gene>
<dbReference type="eggNOG" id="COG0656">
    <property type="taxonomic scope" value="Bacteria"/>
</dbReference>
<keyword evidence="9" id="KW-1185">Reference proteome</keyword>